<feature type="transmembrane region" description="Helical" evidence="1">
    <location>
        <begin position="34"/>
        <end position="52"/>
    </location>
</feature>
<comment type="caution">
    <text evidence="2">The sequence shown here is derived from an EMBL/GenBank/DDBJ whole genome shotgun (WGS) entry which is preliminary data.</text>
</comment>
<organism evidence="2 3">
    <name type="scientific">Blastococcus jejuensis</name>
    <dbReference type="NCBI Taxonomy" id="351224"/>
    <lineage>
        <taxon>Bacteria</taxon>
        <taxon>Bacillati</taxon>
        <taxon>Actinomycetota</taxon>
        <taxon>Actinomycetes</taxon>
        <taxon>Geodermatophilales</taxon>
        <taxon>Geodermatophilaceae</taxon>
        <taxon>Blastococcus</taxon>
    </lineage>
</organism>
<dbReference type="Proteomes" id="UP001499924">
    <property type="component" value="Unassembled WGS sequence"/>
</dbReference>
<keyword evidence="1" id="KW-1133">Transmembrane helix</keyword>
<protein>
    <recommendedName>
        <fullName evidence="4">DUF11 domain-containing protein</fullName>
    </recommendedName>
</protein>
<accession>A0ABP6P895</accession>
<dbReference type="EMBL" id="BAAAVV010000005">
    <property type="protein sequence ID" value="GAA3170906.1"/>
    <property type="molecule type" value="Genomic_DNA"/>
</dbReference>
<dbReference type="RefSeq" id="WP_344689252.1">
    <property type="nucleotide sequence ID" value="NZ_BAAAVV010000005.1"/>
</dbReference>
<sequence length="205" mass="21555">MSDGPEQVDVLEGGLRPPWWRRAWAALPPPGRRVLVALLVVAVAVAGVVLVGERAAEQERRERVALETTVGIASSSTDPPGGQVRFFLVVRNEGPLPVSVTAVEGTGAGVRVRMRDEGARPVGAGGEIEIPLSVRLTCPTGPGELTAEIGVRREDGGSTSRRMDLEPAHVVLEVAATLCSVRPDLRDHELSGPVLRGAVSGTGDR</sequence>
<evidence type="ECO:0000313" key="2">
    <source>
        <dbReference type="EMBL" id="GAA3170906.1"/>
    </source>
</evidence>
<gene>
    <name evidence="2" type="ORF">GCM10010531_25250</name>
</gene>
<evidence type="ECO:0000256" key="1">
    <source>
        <dbReference type="SAM" id="Phobius"/>
    </source>
</evidence>
<reference evidence="3" key="1">
    <citation type="journal article" date="2019" name="Int. J. Syst. Evol. Microbiol.">
        <title>The Global Catalogue of Microorganisms (GCM) 10K type strain sequencing project: providing services to taxonomists for standard genome sequencing and annotation.</title>
        <authorList>
            <consortium name="The Broad Institute Genomics Platform"/>
            <consortium name="The Broad Institute Genome Sequencing Center for Infectious Disease"/>
            <person name="Wu L."/>
            <person name="Ma J."/>
        </authorList>
    </citation>
    <scope>NUCLEOTIDE SEQUENCE [LARGE SCALE GENOMIC DNA]</scope>
    <source>
        <strain evidence="3">JCM 15614</strain>
    </source>
</reference>
<evidence type="ECO:0008006" key="4">
    <source>
        <dbReference type="Google" id="ProtNLM"/>
    </source>
</evidence>
<keyword evidence="1" id="KW-0812">Transmembrane</keyword>
<keyword evidence="3" id="KW-1185">Reference proteome</keyword>
<name>A0ABP6P895_9ACTN</name>
<proteinExistence type="predicted"/>
<evidence type="ECO:0000313" key="3">
    <source>
        <dbReference type="Proteomes" id="UP001499924"/>
    </source>
</evidence>
<keyword evidence="1" id="KW-0472">Membrane</keyword>